<feature type="region of interest" description="Disordered" evidence="3">
    <location>
        <begin position="958"/>
        <end position="990"/>
    </location>
</feature>
<dbReference type="InterPro" id="IPR052087">
    <property type="entry name" value="RRP12"/>
</dbReference>
<comment type="subcellular location">
    <subcellularLocation>
        <location evidence="1">Nucleus</location>
    </subcellularLocation>
</comment>
<feature type="region of interest" description="Disordered" evidence="3">
    <location>
        <begin position="1147"/>
        <end position="1173"/>
    </location>
</feature>
<dbReference type="PANTHER" id="PTHR48287">
    <property type="entry name" value="ARM REPEAT SUPERFAMILY PROTEIN"/>
    <property type="match status" value="1"/>
</dbReference>
<dbReference type="Pfam" id="PF25772">
    <property type="entry name" value="HEAT_RRP12_N"/>
    <property type="match status" value="1"/>
</dbReference>
<evidence type="ECO:0000259" key="5">
    <source>
        <dbReference type="Pfam" id="PF25772"/>
    </source>
</evidence>
<keyword evidence="7" id="KW-1185">Reference proteome</keyword>
<dbReference type="Pfam" id="PF08161">
    <property type="entry name" value="RRP12_HEAT"/>
    <property type="match status" value="1"/>
</dbReference>
<sequence>MEETFERIRAQINSKLDNQKQIAITLLAIEETIKEQSVILSATSYFAALLTTLEQQQQSRSEENVIGSILYLLNIVLKETPSTILKNKYSIVLSVLNDSFELRKDDSAIIRSIIGCLENLLIVQEITIWQQIQTKKNFQNLLLLSLDHRPKPRKRVHDAIKKILSSIISSDGGKGGPGGEPNRNKHPAIMITMEFCTKVLKEYIKTDQTSVLYILNLLKGIVKFWPIDNIYSLLEILIFIPKCNQKYLTISSFQLFEELFQNNSKGFILEEHQKGGEGVVEHHNVRFKELLLALMDLMPNVKDPQLLPQWLMIITRGFPIYLECNKEGTEKMLQEFFIKIFGTLESDDSDIIITATLCLCELISSGITDEMIQKTLNDKDQQRDCLNIIISTVEGGFVIKYKNSWPGILEISKSLFQRLHRSSRKLLVNLLKIVTDVRMDQSFELKEEADVVIGSAIENMGPRFLLNILPLNLESPGIKNHTGRAWLLPLLKDHIVNSELEYFLKEFIPLSQRLQQRTLEFQQQNRLIESKIYDTLVQQIWSLLPGFCNLPTDLQKNFNKSLGELLSNKMYQKPDLRPTIALALQNLVEKNKLLLDSEKNDQELKKLYGINKNDAKKNLELLTKFSNNYLAVFFNVYSQTSPAYRGYLLEVIKIYLTITLAKDITTTFAKVLTGLFSQDDSTLQKKSYKIMNSLAETENGKIMILNHIEDLQIKLRNSTMNSNSASKKDRLLTLINVIKLLPSSDLHMIPDVLSEVILSTKEVNEKARINAYECLIVMGNKMKQGGTIIMSKILESDSSSSPTSSDVMNASIDEFIFNMVIAGLAATTPHMISATITSLSRLLFEFKIDLDKDSIHKLIDTMNNFINCPNREIVKAALGFVKVTTISLDVDILTPHLSQIILGILSWSNEHKSHFKVKVRHIFERLIRRFGYDTIEQYVPERKRSTFNSAYEDALYGSESDLEDTDDENEKKKDGSWIREGGDEDGDDAPVDFLDRGIISKVIGLNPSNVRKQRKDFSKAFKETRDGKMIINESDNSEGERTNSSDVMMQEADNHYLEAQKSGDGFTRGQRNKIKFKKGNKKNDDMDIDDIEPIDAIASRNKKRKNPIKNTNKVITIGKEYKAKNAGGDIKKKGKPDPFAYIPLSTMYRKHNQKGPKISVTSKSKIQKRKGRA</sequence>
<evidence type="ECO:0000313" key="6">
    <source>
        <dbReference type="EMBL" id="CAI2170577.1"/>
    </source>
</evidence>
<dbReference type="OrthoDB" id="2192888at2759"/>
<accession>A0A9W4SIE7</accession>
<dbReference type="InterPro" id="IPR016024">
    <property type="entry name" value="ARM-type_fold"/>
</dbReference>
<evidence type="ECO:0000259" key="4">
    <source>
        <dbReference type="Pfam" id="PF08161"/>
    </source>
</evidence>
<keyword evidence="2" id="KW-0539">Nucleus</keyword>
<dbReference type="EMBL" id="CAMKVN010000716">
    <property type="protein sequence ID" value="CAI2170577.1"/>
    <property type="molecule type" value="Genomic_DNA"/>
</dbReference>
<dbReference type="InterPro" id="IPR012978">
    <property type="entry name" value="HEAT_RRP12"/>
</dbReference>
<dbReference type="Proteomes" id="UP001153678">
    <property type="component" value="Unassembled WGS sequence"/>
</dbReference>
<dbReference type="InterPro" id="IPR057860">
    <property type="entry name" value="HEAT_RRP12_N"/>
</dbReference>
<name>A0A9W4SIE7_9GLOM</name>
<reference evidence="6" key="1">
    <citation type="submission" date="2022-08" db="EMBL/GenBank/DDBJ databases">
        <authorList>
            <person name="Kallberg Y."/>
            <person name="Tangrot J."/>
            <person name="Rosling A."/>
        </authorList>
    </citation>
    <scope>NUCLEOTIDE SEQUENCE</scope>
    <source>
        <strain evidence="6">Wild A</strain>
    </source>
</reference>
<dbReference type="GO" id="GO:0005634">
    <property type="term" value="C:nucleus"/>
    <property type="evidence" value="ECO:0007669"/>
    <property type="project" value="UniProtKB-SubCell"/>
</dbReference>
<evidence type="ECO:0000256" key="1">
    <source>
        <dbReference type="ARBA" id="ARBA00004123"/>
    </source>
</evidence>
<evidence type="ECO:0000313" key="7">
    <source>
        <dbReference type="Proteomes" id="UP001153678"/>
    </source>
</evidence>
<comment type="caution">
    <text evidence="6">The sequence shown here is derived from an EMBL/GenBank/DDBJ whole genome shotgun (WGS) entry which is preliminary data.</text>
</comment>
<evidence type="ECO:0000256" key="2">
    <source>
        <dbReference type="ARBA" id="ARBA00023242"/>
    </source>
</evidence>
<proteinExistence type="predicted"/>
<dbReference type="PANTHER" id="PTHR48287:SF1">
    <property type="entry name" value="ARM REPEAT SUPERFAMILY PROTEIN"/>
    <property type="match status" value="1"/>
</dbReference>
<organism evidence="6 7">
    <name type="scientific">Funneliformis geosporum</name>
    <dbReference type="NCBI Taxonomy" id="1117311"/>
    <lineage>
        <taxon>Eukaryota</taxon>
        <taxon>Fungi</taxon>
        <taxon>Fungi incertae sedis</taxon>
        <taxon>Mucoromycota</taxon>
        <taxon>Glomeromycotina</taxon>
        <taxon>Glomeromycetes</taxon>
        <taxon>Glomerales</taxon>
        <taxon>Glomeraceae</taxon>
        <taxon>Funneliformis</taxon>
    </lineage>
</organism>
<evidence type="ECO:0000256" key="3">
    <source>
        <dbReference type="SAM" id="MobiDB-lite"/>
    </source>
</evidence>
<dbReference type="AlphaFoldDB" id="A0A9W4SIE7"/>
<feature type="domain" description="RRP12 HEAT" evidence="4">
    <location>
        <begin position="345"/>
        <end position="640"/>
    </location>
</feature>
<dbReference type="SUPFAM" id="SSF48371">
    <property type="entry name" value="ARM repeat"/>
    <property type="match status" value="1"/>
</dbReference>
<feature type="domain" description="RRP12 N-terminal HEAT" evidence="5">
    <location>
        <begin position="13"/>
        <end position="263"/>
    </location>
</feature>
<feature type="compositionally biased region" description="Basic and acidic residues" evidence="3">
    <location>
        <begin position="969"/>
        <end position="981"/>
    </location>
</feature>
<protein>
    <submittedName>
        <fullName evidence="6">6650_t:CDS:1</fullName>
    </submittedName>
</protein>
<gene>
    <name evidence="6" type="ORF">FWILDA_LOCUS4650</name>
</gene>